<dbReference type="InterPro" id="IPR013424">
    <property type="entry name" value="Ice-binding_C"/>
</dbReference>
<feature type="domain" description="Ice-binding protein C-terminal" evidence="2">
    <location>
        <begin position="172"/>
        <end position="196"/>
    </location>
</feature>
<organism evidence="3 4">
    <name type="scientific">Pseudaquabacterium rugosum</name>
    <dbReference type="NCBI Taxonomy" id="2984194"/>
    <lineage>
        <taxon>Bacteria</taxon>
        <taxon>Pseudomonadati</taxon>
        <taxon>Pseudomonadota</taxon>
        <taxon>Betaproteobacteria</taxon>
        <taxon>Burkholderiales</taxon>
        <taxon>Sphaerotilaceae</taxon>
        <taxon>Pseudaquabacterium</taxon>
    </lineage>
</organism>
<dbReference type="RefSeq" id="WP_341376697.1">
    <property type="nucleotide sequence ID" value="NZ_JBBUTF010000033.1"/>
</dbReference>
<keyword evidence="4" id="KW-1185">Reference proteome</keyword>
<gene>
    <name evidence="3" type="ORF">AACH11_23370</name>
</gene>
<name>A0ABU9BJR8_9BURK</name>
<feature type="signal peptide" evidence="1">
    <location>
        <begin position="1"/>
        <end position="25"/>
    </location>
</feature>
<evidence type="ECO:0000259" key="2">
    <source>
        <dbReference type="Pfam" id="PF07589"/>
    </source>
</evidence>
<proteinExistence type="predicted"/>
<evidence type="ECO:0000313" key="3">
    <source>
        <dbReference type="EMBL" id="MEK8028910.1"/>
    </source>
</evidence>
<feature type="chain" id="PRO_5047535745" evidence="1">
    <location>
        <begin position="26"/>
        <end position="199"/>
    </location>
</feature>
<protein>
    <submittedName>
        <fullName evidence="3">PEP-CTERM sorting domain-containing protein</fullName>
    </submittedName>
</protein>
<sequence>MSVAHLPRALALALATLGLASTVQATVVMPPQTAGLAEPGTYTYSGWCMDCESDATAVVTVTGSDTSSWTFDYVSALAGQVSFQVLAWTGSLSAAMSGDAAVSFLLQTAEPLTIDSPWYAPVTSTRWTFTTGLPMETEHGFDLSGFTLQAWMAEDAADVGRSGSWSAASAQPVPEPSSFALAGLALAGLALATHRRQPH</sequence>
<evidence type="ECO:0000256" key="1">
    <source>
        <dbReference type="SAM" id="SignalP"/>
    </source>
</evidence>
<evidence type="ECO:0000313" key="4">
    <source>
        <dbReference type="Proteomes" id="UP001368500"/>
    </source>
</evidence>
<dbReference type="Proteomes" id="UP001368500">
    <property type="component" value="Unassembled WGS sequence"/>
</dbReference>
<comment type="caution">
    <text evidence="3">The sequence shown here is derived from an EMBL/GenBank/DDBJ whole genome shotgun (WGS) entry which is preliminary data.</text>
</comment>
<dbReference type="Pfam" id="PF07589">
    <property type="entry name" value="PEP-CTERM"/>
    <property type="match status" value="1"/>
</dbReference>
<accession>A0ABU9BJR8</accession>
<keyword evidence="1" id="KW-0732">Signal</keyword>
<dbReference type="EMBL" id="JBBUTF010000033">
    <property type="protein sequence ID" value="MEK8028910.1"/>
    <property type="molecule type" value="Genomic_DNA"/>
</dbReference>
<reference evidence="3 4" key="1">
    <citation type="submission" date="2024-04" db="EMBL/GenBank/DDBJ databases">
        <title>Novel species of the genus Ideonella isolated from streams.</title>
        <authorList>
            <person name="Lu H."/>
        </authorList>
    </citation>
    <scope>NUCLEOTIDE SEQUENCE [LARGE SCALE GENOMIC DNA]</scope>
    <source>
        <strain evidence="3 4">BYS139W</strain>
    </source>
</reference>